<dbReference type="InterPro" id="IPR052922">
    <property type="entry name" value="Cytidylate_Kinase-2"/>
</dbReference>
<gene>
    <name evidence="1" type="ORF">ACFQRI_24120</name>
</gene>
<organism evidence="1 2">
    <name type="scientific">Saccharopolyspora griseoalba</name>
    <dbReference type="NCBI Taxonomy" id="1431848"/>
    <lineage>
        <taxon>Bacteria</taxon>
        <taxon>Bacillati</taxon>
        <taxon>Actinomycetota</taxon>
        <taxon>Actinomycetes</taxon>
        <taxon>Pseudonocardiales</taxon>
        <taxon>Pseudonocardiaceae</taxon>
        <taxon>Saccharopolyspora</taxon>
    </lineage>
</organism>
<dbReference type="RefSeq" id="WP_380672351.1">
    <property type="nucleotide sequence ID" value="NZ_JBHTCJ010000017.1"/>
</dbReference>
<dbReference type="Gene3D" id="3.40.50.300">
    <property type="entry name" value="P-loop containing nucleotide triphosphate hydrolases"/>
    <property type="match status" value="1"/>
</dbReference>
<reference evidence="2" key="1">
    <citation type="journal article" date="2019" name="Int. J. Syst. Evol. Microbiol.">
        <title>The Global Catalogue of Microorganisms (GCM) 10K type strain sequencing project: providing services to taxonomists for standard genome sequencing and annotation.</title>
        <authorList>
            <consortium name="The Broad Institute Genomics Platform"/>
            <consortium name="The Broad Institute Genome Sequencing Center for Infectious Disease"/>
            <person name="Wu L."/>
            <person name="Ma J."/>
        </authorList>
    </citation>
    <scope>NUCLEOTIDE SEQUENCE [LARGE SCALE GENOMIC DNA]</scope>
    <source>
        <strain evidence="2">WLHS5</strain>
    </source>
</reference>
<evidence type="ECO:0000313" key="2">
    <source>
        <dbReference type="Proteomes" id="UP001596504"/>
    </source>
</evidence>
<dbReference type="SUPFAM" id="SSF52540">
    <property type="entry name" value="P-loop containing nucleoside triphosphate hydrolases"/>
    <property type="match status" value="1"/>
</dbReference>
<dbReference type="Proteomes" id="UP001596504">
    <property type="component" value="Unassembled WGS sequence"/>
</dbReference>
<keyword evidence="2" id="KW-1185">Reference proteome</keyword>
<dbReference type="PANTHER" id="PTHR37816:SF1">
    <property type="entry name" value="TOXIN"/>
    <property type="match status" value="1"/>
</dbReference>
<dbReference type="InterPro" id="IPR027417">
    <property type="entry name" value="P-loop_NTPase"/>
</dbReference>
<name>A0ABW2LPM7_9PSEU</name>
<proteinExistence type="predicted"/>
<sequence>MKMHNTEGNRRRIAVVGSSGAGKSTLARKLGQQLELPVLSLDRYYWQPGWQRPPRQQWRCDQAAMLDAHPSWIADGNYWSTLDLRLHRADTVIVVDLPRRVCLARALRRLLQHRGRAIQAPGCPERWSWGFFSYIWSFPTRHRPRLLAALNEHADHTRIIMLRTRADVRQFLSGHG</sequence>
<evidence type="ECO:0000313" key="1">
    <source>
        <dbReference type="EMBL" id="MFC7344504.1"/>
    </source>
</evidence>
<comment type="caution">
    <text evidence="1">The sequence shown here is derived from an EMBL/GenBank/DDBJ whole genome shotgun (WGS) entry which is preliminary data.</text>
</comment>
<dbReference type="EMBL" id="JBHTCJ010000017">
    <property type="protein sequence ID" value="MFC7344504.1"/>
    <property type="molecule type" value="Genomic_DNA"/>
</dbReference>
<dbReference type="PANTHER" id="PTHR37816">
    <property type="entry name" value="YALI0E33011P"/>
    <property type="match status" value="1"/>
</dbReference>
<protein>
    <submittedName>
        <fullName evidence="1">DNA topology modulation protein FlaR</fullName>
    </submittedName>
</protein>
<accession>A0ABW2LPM7</accession>